<feature type="chain" id="PRO_5030741360" evidence="1">
    <location>
        <begin position="18"/>
        <end position="154"/>
    </location>
</feature>
<proteinExistence type="predicted"/>
<feature type="signal peptide" evidence="1">
    <location>
        <begin position="1"/>
        <end position="17"/>
    </location>
</feature>
<sequence>MSLFAISSVFVICVTSSQPPTVALLTSGKIQLSSGDRAVLTSEDFVPIGDSTSTDQTKSSRLEMRMLYSAAGVKMARQRDARKQELADVSGRYAKKHKYIDVSAMERLKMASEGKFYQNDAMHFAETREALRRRKIQKALGDTIAKYFASQQKA</sequence>
<dbReference type="AlphaFoldDB" id="A0A7S0MD14"/>
<protein>
    <submittedName>
        <fullName evidence="2">Uncharacterized protein</fullName>
    </submittedName>
</protein>
<keyword evidence="1" id="KW-0732">Signal</keyword>
<organism evidence="2">
    <name type="scientific">Cryptomonas curvata</name>
    <dbReference type="NCBI Taxonomy" id="233186"/>
    <lineage>
        <taxon>Eukaryota</taxon>
        <taxon>Cryptophyceae</taxon>
        <taxon>Cryptomonadales</taxon>
        <taxon>Cryptomonadaceae</taxon>
        <taxon>Cryptomonas</taxon>
    </lineage>
</organism>
<accession>A0A7S0MD14</accession>
<reference evidence="2" key="1">
    <citation type="submission" date="2021-01" db="EMBL/GenBank/DDBJ databases">
        <authorList>
            <person name="Corre E."/>
            <person name="Pelletier E."/>
            <person name="Niang G."/>
            <person name="Scheremetjew M."/>
            <person name="Finn R."/>
            <person name="Kale V."/>
            <person name="Holt S."/>
            <person name="Cochrane G."/>
            <person name="Meng A."/>
            <person name="Brown T."/>
            <person name="Cohen L."/>
        </authorList>
    </citation>
    <scope>NUCLEOTIDE SEQUENCE</scope>
    <source>
        <strain evidence="2">CCAP979/52</strain>
    </source>
</reference>
<dbReference type="EMBL" id="HBEZ01028310">
    <property type="protein sequence ID" value="CAD8637958.1"/>
    <property type="molecule type" value="Transcribed_RNA"/>
</dbReference>
<gene>
    <name evidence="2" type="ORF">CCUR1050_LOCUS15642</name>
</gene>
<evidence type="ECO:0000313" key="2">
    <source>
        <dbReference type="EMBL" id="CAD8637958.1"/>
    </source>
</evidence>
<evidence type="ECO:0000256" key="1">
    <source>
        <dbReference type="SAM" id="SignalP"/>
    </source>
</evidence>
<name>A0A7S0MD14_9CRYP</name>